<dbReference type="InterPro" id="IPR000159">
    <property type="entry name" value="RA_dom"/>
</dbReference>
<evidence type="ECO:0000259" key="2">
    <source>
        <dbReference type="PROSITE" id="PS50200"/>
    </source>
</evidence>
<dbReference type="OrthoDB" id="9994905at2759"/>
<dbReference type="Pfam" id="PF22286">
    <property type="entry name" value="RHG20_PH"/>
    <property type="match status" value="1"/>
</dbReference>
<feature type="domain" description="Ras-associating" evidence="2">
    <location>
        <begin position="100"/>
        <end position="192"/>
    </location>
</feature>
<evidence type="ECO:0000256" key="1">
    <source>
        <dbReference type="SAM" id="MobiDB-lite"/>
    </source>
</evidence>
<gene>
    <name evidence="3" type="ORF">F7725_008967</name>
</gene>
<name>A0A7J5Z9U0_DISMA</name>
<dbReference type="Gene3D" id="3.10.20.90">
    <property type="entry name" value="Phosphatidylinositol 3-kinase Catalytic Subunit, Chain A, domain 1"/>
    <property type="match status" value="1"/>
</dbReference>
<reference evidence="3 4" key="1">
    <citation type="submission" date="2020-03" db="EMBL/GenBank/DDBJ databases">
        <title>Dissostichus mawsoni Genome sequencing and assembly.</title>
        <authorList>
            <person name="Park H."/>
        </authorList>
    </citation>
    <scope>NUCLEOTIDE SEQUENCE [LARGE SCALE GENOMIC DNA]</scope>
    <source>
        <strain evidence="3">DM0001</strain>
        <tissue evidence="3">Muscle</tissue>
    </source>
</reference>
<dbReference type="InterPro" id="IPR047887">
    <property type="entry name" value="ARHGAP20_PH"/>
</dbReference>
<dbReference type="EMBL" id="JAAKFY010000005">
    <property type="protein sequence ID" value="KAF3857108.1"/>
    <property type="molecule type" value="Genomic_DNA"/>
</dbReference>
<dbReference type="InterPro" id="IPR011993">
    <property type="entry name" value="PH-like_dom_sf"/>
</dbReference>
<evidence type="ECO:0000313" key="3">
    <source>
        <dbReference type="EMBL" id="KAF3857108.1"/>
    </source>
</evidence>
<dbReference type="PANTHER" id="PTHR23179:SF28">
    <property type="entry name" value="RHO GTPASE-ACTIVATING PROTEIN 20"/>
    <property type="match status" value="1"/>
</dbReference>
<evidence type="ECO:0000313" key="4">
    <source>
        <dbReference type="Proteomes" id="UP000518266"/>
    </source>
</evidence>
<proteinExistence type="predicted"/>
<dbReference type="Pfam" id="PF00788">
    <property type="entry name" value="RA"/>
    <property type="match status" value="1"/>
</dbReference>
<dbReference type="GO" id="GO:0007165">
    <property type="term" value="P:signal transduction"/>
    <property type="evidence" value="ECO:0007669"/>
    <property type="project" value="InterPro"/>
</dbReference>
<dbReference type="AlphaFoldDB" id="A0A7J5Z9U0"/>
<dbReference type="PROSITE" id="PS50200">
    <property type="entry name" value="RA"/>
    <property type="match status" value="1"/>
</dbReference>
<dbReference type="SUPFAM" id="SSF54236">
    <property type="entry name" value="Ubiquitin-like"/>
    <property type="match status" value="1"/>
</dbReference>
<dbReference type="Proteomes" id="UP000518266">
    <property type="component" value="Unassembled WGS sequence"/>
</dbReference>
<comment type="caution">
    <text evidence="3">The sequence shown here is derived from an EMBL/GenBank/DDBJ whole genome shotgun (WGS) entry which is preliminary data.</text>
</comment>
<keyword evidence="4" id="KW-1185">Reference proteome</keyword>
<organism evidence="3 4">
    <name type="scientific">Dissostichus mawsoni</name>
    <name type="common">Antarctic cod</name>
    <dbReference type="NCBI Taxonomy" id="36200"/>
    <lineage>
        <taxon>Eukaryota</taxon>
        <taxon>Metazoa</taxon>
        <taxon>Chordata</taxon>
        <taxon>Craniata</taxon>
        <taxon>Vertebrata</taxon>
        <taxon>Euteleostomi</taxon>
        <taxon>Actinopterygii</taxon>
        <taxon>Neopterygii</taxon>
        <taxon>Teleostei</taxon>
        <taxon>Neoteleostei</taxon>
        <taxon>Acanthomorphata</taxon>
        <taxon>Eupercaria</taxon>
        <taxon>Perciformes</taxon>
        <taxon>Notothenioidei</taxon>
        <taxon>Nototheniidae</taxon>
        <taxon>Dissostichus</taxon>
    </lineage>
</organism>
<feature type="region of interest" description="Disordered" evidence="1">
    <location>
        <begin position="179"/>
        <end position="202"/>
    </location>
</feature>
<protein>
    <recommendedName>
        <fullName evidence="2">Ras-associating domain-containing protein</fullName>
    </recommendedName>
</protein>
<dbReference type="PANTHER" id="PTHR23179">
    <property type="entry name" value="T-CELL ACTIVATION RHO GTPASE ACTIVATING PROTEIN-RELATED"/>
    <property type="match status" value="1"/>
</dbReference>
<dbReference type="GO" id="GO:0005096">
    <property type="term" value="F:GTPase activator activity"/>
    <property type="evidence" value="ECO:0007669"/>
    <property type="project" value="TreeGrafter"/>
</dbReference>
<dbReference type="InterPro" id="IPR029071">
    <property type="entry name" value="Ubiquitin-like_domsf"/>
</dbReference>
<accession>A0A7J5Z9U0</accession>
<sequence>MKSQSYRRQSAPSMVISKALIRSKTISRSFLLHGNAQLKTGMQTQDRHLFLFSDLLVIAKANSAEQKERWLSLLKERRVKLPLCFLSSRIKEEKEKEEPKTIPLRVYGKGINTFAITKTLPVSNSDSANEVIRLALQQFGIIGNVKDFQLWVISKRDNAPYPLIGHEFPFSIQMSHVRQTGSRGGEQRGRQTGGADAGVQAVPVHYEASNQ</sequence>
<dbReference type="Gene3D" id="2.30.29.30">
    <property type="entry name" value="Pleckstrin-homology domain (PH domain)/Phosphotyrosine-binding domain (PTB)"/>
    <property type="match status" value="1"/>
</dbReference>